<dbReference type="EMBL" id="VSFG01000001">
    <property type="protein sequence ID" value="TYB49453.1"/>
    <property type="molecule type" value="Genomic_DNA"/>
</dbReference>
<accession>A0A5D0NXN6</accession>
<evidence type="ECO:0000313" key="1">
    <source>
        <dbReference type="EMBL" id="TYB49453.1"/>
    </source>
</evidence>
<dbReference type="AlphaFoldDB" id="A0A5D0NXN6"/>
<protein>
    <submittedName>
        <fullName evidence="1">Uncharacterized protein</fullName>
    </submittedName>
</protein>
<gene>
    <name evidence="1" type="ORF">FXF69_10335</name>
</gene>
<name>A0A5D0NXN6_9ACTN</name>
<dbReference type="RefSeq" id="WP_148344184.1">
    <property type="nucleotide sequence ID" value="NZ_VSFG01000001.1"/>
</dbReference>
<sequence>MRRLEALRVALLPMGWRCVGLYDREEFRFPVPLLWVCWDGAVDKVGAVVTVRAVPGRAWAYFEAGDGRGGFVSPCGDATSAATALDLILRHRMTPAEGVSAEGRV</sequence>
<organism evidence="1 2">
    <name type="scientific">Actinomadura chibensis</name>
    <dbReference type="NCBI Taxonomy" id="392828"/>
    <lineage>
        <taxon>Bacteria</taxon>
        <taxon>Bacillati</taxon>
        <taxon>Actinomycetota</taxon>
        <taxon>Actinomycetes</taxon>
        <taxon>Streptosporangiales</taxon>
        <taxon>Thermomonosporaceae</taxon>
        <taxon>Actinomadura</taxon>
    </lineage>
</organism>
<reference evidence="1 2" key="1">
    <citation type="submission" date="2019-08" db="EMBL/GenBank/DDBJ databases">
        <title>Actinomadura sp. nov. CYP1-5 isolated from mountain soil.</title>
        <authorList>
            <person name="Songsumanus A."/>
            <person name="Kuncharoen N."/>
            <person name="Kudo T."/>
            <person name="Yuki M."/>
            <person name="Igarashi Y."/>
            <person name="Tanasupawat S."/>
        </authorList>
    </citation>
    <scope>NUCLEOTIDE SEQUENCE [LARGE SCALE GENOMIC DNA]</scope>
    <source>
        <strain evidence="1 2">JCM 14158</strain>
    </source>
</reference>
<dbReference type="Proteomes" id="UP000323380">
    <property type="component" value="Unassembled WGS sequence"/>
</dbReference>
<evidence type="ECO:0000313" key="2">
    <source>
        <dbReference type="Proteomes" id="UP000323380"/>
    </source>
</evidence>
<proteinExistence type="predicted"/>
<comment type="caution">
    <text evidence="1">The sequence shown here is derived from an EMBL/GenBank/DDBJ whole genome shotgun (WGS) entry which is preliminary data.</text>
</comment>
<keyword evidence="2" id="KW-1185">Reference proteome</keyword>